<feature type="domain" description="Plastocyanin-like" evidence="8">
    <location>
        <begin position="19"/>
        <end position="134"/>
    </location>
</feature>
<reference evidence="9" key="1">
    <citation type="submission" date="2022-07" db="EMBL/GenBank/DDBJ databases">
        <title>Phylogenomic reconstructions and comparative analyses of Kickxellomycotina fungi.</title>
        <authorList>
            <person name="Reynolds N.K."/>
            <person name="Stajich J.E."/>
            <person name="Barry K."/>
            <person name="Grigoriev I.V."/>
            <person name="Crous P."/>
            <person name="Smith M.E."/>
        </authorList>
    </citation>
    <scope>NUCLEOTIDE SEQUENCE</scope>
    <source>
        <strain evidence="9">BCRC 34297</strain>
    </source>
</reference>
<dbReference type="GO" id="GO:0016491">
    <property type="term" value="F:oxidoreductase activity"/>
    <property type="evidence" value="ECO:0007669"/>
    <property type="project" value="UniProtKB-KW"/>
</dbReference>
<dbReference type="InterPro" id="IPR045087">
    <property type="entry name" value="Cu-oxidase_fam"/>
</dbReference>
<dbReference type="InterPro" id="IPR008972">
    <property type="entry name" value="Cupredoxin"/>
</dbReference>
<dbReference type="Pfam" id="PF07731">
    <property type="entry name" value="Cu-oxidase_2"/>
    <property type="match status" value="2"/>
</dbReference>
<keyword evidence="4" id="KW-0186">Copper</keyword>
<evidence type="ECO:0000256" key="1">
    <source>
        <dbReference type="ARBA" id="ARBA00010609"/>
    </source>
</evidence>
<gene>
    <name evidence="9" type="primary">FET3_6</name>
    <name evidence="9" type="ORF">GGI19_004706</name>
</gene>
<dbReference type="InterPro" id="IPR002355">
    <property type="entry name" value="Cu_oxidase_Cu_BS"/>
</dbReference>
<feature type="chain" id="PRO_5040779430" evidence="5">
    <location>
        <begin position="17"/>
        <end position="1063"/>
    </location>
</feature>
<dbReference type="GO" id="GO:0005507">
    <property type="term" value="F:copper ion binding"/>
    <property type="evidence" value="ECO:0007669"/>
    <property type="project" value="InterPro"/>
</dbReference>
<dbReference type="PANTHER" id="PTHR11709">
    <property type="entry name" value="MULTI-COPPER OXIDASE"/>
    <property type="match status" value="1"/>
</dbReference>
<dbReference type="Pfam" id="PF07732">
    <property type="entry name" value="Cu-oxidase_3"/>
    <property type="match status" value="2"/>
</dbReference>
<dbReference type="InterPro" id="IPR033138">
    <property type="entry name" value="Cu_oxidase_CS"/>
</dbReference>
<dbReference type="PANTHER" id="PTHR11709:SF361">
    <property type="entry name" value="IRON TRANSPORT MULTICOPPER OXIDASE FET3"/>
    <property type="match status" value="1"/>
</dbReference>
<dbReference type="AlphaFoldDB" id="A0A9W8GVL1"/>
<evidence type="ECO:0000256" key="2">
    <source>
        <dbReference type="ARBA" id="ARBA00022723"/>
    </source>
</evidence>
<feature type="signal peptide" evidence="5">
    <location>
        <begin position="1"/>
        <end position="16"/>
    </location>
</feature>
<evidence type="ECO:0000256" key="4">
    <source>
        <dbReference type="ARBA" id="ARBA00023008"/>
    </source>
</evidence>
<dbReference type="InterPro" id="IPR011706">
    <property type="entry name" value="Cu-oxidase_C"/>
</dbReference>
<dbReference type="InterPro" id="IPR011707">
    <property type="entry name" value="Cu-oxidase-like_N"/>
</dbReference>
<evidence type="ECO:0000256" key="3">
    <source>
        <dbReference type="ARBA" id="ARBA00023002"/>
    </source>
</evidence>
<accession>A0A9W8GVL1</accession>
<dbReference type="SUPFAM" id="SSF49503">
    <property type="entry name" value="Cupredoxins"/>
    <property type="match status" value="6"/>
</dbReference>
<dbReference type="Pfam" id="PF00394">
    <property type="entry name" value="Cu-oxidase"/>
    <property type="match status" value="2"/>
</dbReference>
<feature type="domain" description="Plastocyanin-like" evidence="6">
    <location>
        <begin position="664"/>
        <end position="790"/>
    </location>
</feature>
<keyword evidence="2" id="KW-0479">Metal-binding</keyword>
<evidence type="ECO:0000313" key="10">
    <source>
        <dbReference type="Proteomes" id="UP001140011"/>
    </source>
</evidence>
<evidence type="ECO:0000259" key="7">
    <source>
        <dbReference type="Pfam" id="PF07731"/>
    </source>
</evidence>
<feature type="domain" description="Plastocyanin-like" evidence="6">
    <location>
        <begin position="142"/>
        <end position="264"/>
    </location>
</feature>
<name>A0A9W8GVL1_9FUNG</name>
<dbReference type="Gene3D" id="2.60.40.420">
    <property type="entry name" value="Cupredoxins - blue copper proteins"/>
    <property type="match status" value="6"/>
</dbReference>
<dbReference type="EMBL" id="JANBUH010000450">
    <property type="protein sequence ID" value="KAJ2751095.1"/>
    <property type="molecule type" value="Genomic_DNA"/>
</dbReference>
<feature type="domain" description="Plastocyanin-like" evidence="7">
    <location>
        <begin position="874"/>
        <end position="1006"/>
    </location>
</feature>
<sequence>MLLLGALAGAARVVVNWDVGYVQVDRDGHSPRRAVGVNGALPIPPVIATKGDTLVLTVHNSLDVSTSIHAHGIFQNGTNYMDGTAMVTQCGIPPGQNFTYEYEADHAGTFWLHGHDHHQNSDGLRTPLVVRERKDPYYYEAEYVLSLEDWYQFEFATRLKNSLDPTQVFPPPPNYPYALFNGYPTAPKFQFKPGKTYRLRILNMSTTEWFQFNLPGHQMRVIEADGEYSQPSAVDGLDMGPGQRYSVLVTAHPTDSHNYYYNTTLYAIFDPKLEGRNPRYYQGLIEYREGAPIMPTTEPKHFKWVNDVELCALSGNPPLPVDRQIELTVGLSLFTTGQTFNIINNITYAQPKIPSLYSTLTLDAPLYTNKAVYGPQTHAIVLKHLESIELLIKNPSVLLHPMHLHGHAFQIIELGSIVNQSEPVLRYSTKCNAPMQRDTFVIPIDHYVKLRFRADNPGVWLLHCHMDVHFGMGMALTFVEAPDMLRQQQRVPDSMLDLCRAQGIRTEGNGAGNAGFDLTAASAVLLLGALASAARVLVDWNVGYVNLDRDGHSPRRAIGVNGAQPIPPVFATRGDTLVLTVHNSLDMSTSIHAHGLFQNGTNYMDGPAMVTQCGIPPGQSFTYEYEADHAGTFWLHGHDHHQNSDGLRTPLVVRERREPYNYDEEYLLSLEDWYPFEFAARLKDTLDPTKTFPPPASFPHALFNGYPTTPKLQFKPGKTYRIRIINMSTTEWFQFYLPGHQMHVIEADGEYSRPSAVDGLDMGPGQRYSVLVTAHPTDSHNYHYNATLYAGFVPRVEDKNPRYYQGLIEYREGAPIMPATEPKHFKWVNDVELCALSGNPPLPVDRQIELTVGGSLFTTGQIMDVINNITYAQPKIPSLYSAISLDAPLAMNETVYGPQTHAIVLKHLEYIELLVNSPNSLPHPMHLHGHAFQIIEYGPLGNNSEPVRRFSSEVNAPMQRDTIVIPVNSYVKLRFRADNPGVWLFHCHMDIHFGMGMALTFIEAPDVLRQRQRVPDSMLELCRAQGIRTEGNAAGNPGFDLTGLPTPPIRANRNVPALPPIDV</sequence>
<protein>
    <submittedName>
        <fullName evidence="9">Ferroxidase fet3</fullName>
    </submittedName>
</protein>
<dbReference type="InterPro" id="IPR001117">
    <property type="entry name" value="Cu-oxidase_2nd"/>
</dbReference>
<feature type="domain" description="Plastocyanin-like" evidence="8">
    <location>
        <begin position="542"/>
        <end position="657"/>
    </location>
</feature>
<keyword evidence="5" id="KW-0732">Signal</keyword>
<feature type="domain" description="Plastocyanin-like" evidence="7">
    <location>
        <begin position="351"/>
        <end position="483"/>
    </location>
</feature>
<keyword evidence="10" id="KW-1185">Reference proteome</keyword>
<evidence type="ECO:0000259" key="8">
    <source>
        <dbReference type="Pfam" id="PF07732"/>
    </source>
</evidence>
<dbReference type="OrthoDB" id="2121828at2759"/>
<proteinExistence type="inferred from homology"/>
<evidence type="ECO:0000259" key="6">
    <source>
        <dbReference type="Pfam" id="PF00394"/>
    </source>
</evidence>
<dbReference type="Proteomes" id="UP001140011">
    <property type="component" value="Unassembled WGS sequence"/>
</dbReference>
<organism evidence="9 10">
    <name type="scientific">Coemansia pectinata</name>
    <dbReference type="NCBI Taxonomy" id="1052879"/>
    <lineage>
        <taxon>Eukaryota</taxon>
        <taxon>Fungi</taxon>
        <taxon>Fungi incertae sedis</taxon>
        <taxon>Zoopagomycota</taxon>
        <taxon>Kickxellomycotina</taxon>
        <taxon>Kickxellomycetes</taxon>
        <taxon>Kickxellales</taxon>
        <taxon>Kickxellaceae</taxon>
        <taxon>Coemansia</taxon>
    </lineage>
</organism>
<comment type="caution">
    <text evidence="9">The sequence shown here is derived from an EMBL/GenBank/DDBJ whole genome shotgun (WGS) entry which is preliminary data.</text>
</comment>
<comment type="similarity">
    <text evidence="1">Belongs to the multicopper oxidase family.</text>
</comment>
<dbReference type="PROSITE" id="PS00079">
    <property type="entry name" value="MULTICOPPER_OXIDASE1"/>
    <property type="match status" value="2"/>
</dbReference>
<dbReference type="PROSITE" id="PS00080">
    <property type="entry name" value="MULTICOPPER_OXIDASE2"/>
    <property type="match status" value="2"/>
</dbReference>
<evidence type="ECO:0000313" key="9">
    <source>
        <dbReference type="EMBL" id="KAJ2751095.1"/>
    </source>
</evidence>
<evidence type="ECO:0000256" key="5">
    <source>
        <dbReference type="SAM" id="SignalP"/>
    </source>
</evidence>
<keyword evidence="3" id="KW-0560">Oxidoreductase</keyword>